<comment type="caution">
    <text evidence="1">The sequence shown here is derived from an EMBL/GenBank/DDBJ whole genome shotgun (WGS) entry which is preliminary data.</text>
</comment>
<dbReference type="EMBL" id="CAXDID020000423">
    <property type="protein sequence ID" value="CAL6089885.1"/>
    <property type="molecule type" value="Genomic_DNA"/>
</dbReference>
<reference evidence="1" key="1">
    <citation type="submission" date="2023-06" db="EMBL/GenBank/DDBJ databases">
        <authorList>
            <person name="Kurt Z."/>
        </authorList>
    </citation>
    <scope>NUCLEOTIDE SEQUENCE</scope>
</reference>
<evidence type="ECO:0000313" key="2">
    <source>
        <dbReference type="EMBL" id="CAL6089885.1"/>
    </source>
</evidence>
<dbReference type="Proteomes" id="UP001642409">
    <property type="component" value="Unassembled WGS sequence"/>
</dbReference>
<proteinExistence type="predicted"/>
<accession>A0AA86PXU7</accession>
<sequence>MEITCASRDSNVEVIQYKSDEIGKLQIYLDLSKQEIEYVSHLLADKSNSDVDYLHRLTMSKQFVNNLKQISEDIQSVESYFIQCKAEKSYTKSYMAKQFIKYSQLLQDKISTLHQFRQLIGYPTTEFLYPLPSIQQILESKFLDFEFICQILKDFAVFDKSQNAVALIQLQVPRKYLTSFILFKNESAISIQFWNKMNVYQKYESKFSFEQLQEFTQHEAEQIAEYNKLDKICKLYGQQICKIPPFNHNYSQFLFVSTQQNKIQHTRKAHRNYAENLIKSSKPANQAAFIRQCKVNQSYVQLEDTQITISSQNTPKLLIHNHVQLKPELVTVPNQEQLISSLTQMSQILDLSKINYSNGISSKQFEPEFKSKLESAFNCQIQDVQEFLTQVKAQIQSDAEFNQQLEKTRRKTEILFGLRLQNANELLQLIQQLHGQYKFPFKVIQQFDRPVLQQLQCKSLSIFQNQLEQLFKIQIQNPIQFTDQFFYYNYQYQEETKQFVKFAAELFQIKLKNVDELFLFIKNKKVKNYNHKNYFQFQTVFGDEIKQRLEHTFKIKVKDPVEFVGMLK</sequence>
<reference evidence="2 3" key="2">
    <citation type="submission" date="2024-07" db="EMBL/GenBank/DDBJ databases">
        <authorList>
            <person name="Akdeniz Z."/>
        </authorList>
    </citation>
    <scope>NUCLEOTIDE SEQUENCE [LARGE SCALE GENOMIC DNA]</scope>
</reference>
<evidence type="ECO:0000313" key="3">
    <source>
        <dbReference type="Proteomes" id="UP001642409"/>
    </source>
</evidence>
<dbReference type="EMBL" id="CATOUU010000757">
    <property type="protein sequence ID" value="CAI9946132.1"/>
    <property type="molecule type" value="Genomic_DNA"/>
</dbReference>
<dbReference type="AlphaFoldDB" id="A0AA86PXU7"/>
<name>A0AA86PXU7_9EUKA</name>
<gene>
    <name evidence="1" type="ORF">HINF_LOCUS33777</name>
    <name evidence="2" type="ORF">HINF_LOCUS65044</name>
</gene>
<evidence type="ECO:0000313" key="1">
    <source>
        <dbReference type="EMBL" id="CAI9946132.1"/>
    </source>
</evidence>
<keyword evidence="3" id="KW-1185">Reference proteome</keyword>
<organism evidence="1">
    <name type="scientific">Hexamita inflata</name>
    <dbReference type="NCBI Taxonomy" id="28002"/>
    <lineage>
        <taxon>Eukaryota</taxon>
        <taxon>Metamonada</taxon>
        <taxon>Diplomonadida</taxon>
        <taxon>Hexamitidae</taxon>
        <taxon>Hexamitinae</taxon>
        <taxon>Hexamita</taxon>
    </lineage>
</organism>
<protein>
    <submittedName>
        <fullName evidence="1">Uncharacterized protein</fullName>
    </submittedName>
</protein>